<dbReference type="InterPro" id="IPR009200">
    <property type="entry name" value="DUF1269_membrane"/>
</dbReference>
<reference evidence="2 3" key="1">
    <citation type="journal article" date="2019" name="Int. J. Syst. Evol. Microbiol.">
        <title>The Global Catalogue of Microorganisms (GCM) 10K type strain sequencing project: providing services to taxonomists for standard genome sequencing and annotation.</title>
        <authorList>
            <consortium name="The Broad Institute Genomics Platform"/>
            <consortium name="The Broad Institute Genome Sequencing Center for Infectious Disease"/>
            <person name="Wu L."/>
            <person name="Ma J."/>
        </authorList>
    </citation>
    <scope>NUCLEOTIDE SEQUENCE [LARGE SCALE GENOMIC DNA]</scope>
    <source>
        <strain evidence="2 3">JCM 6835</strain>
    </source>
</reference>
<organism evidence="2 3">
    <name type="scientific">Nonomuraea recticatena</name>
    <dbReference type="NCBI Taxonomy" id="46178"/>
    <lineage>
        <taxon>Bacteria</taxon>
        <taxon>Bacillati</taxon>
        <taxon>Actinomycetota</taxon>
        <taxon>Actinomycetes</taxon>
        <taxon>Streptosporangiales</taxon>
        <taxon>Streptosporangiaceae</taxon>
        <taxon>Nonomuraea</taxon>
    </lineage>
</organism>
<feature type="region of interest" description="Disordered" evidence="1">
    <location>
        <begin position="1"/>
        <end position="29"/>
    </location>
</feature>
<accession>A0ABN3SB37</accession>
<evidence type="ECO:0008006" key="4">
    <source>
        <dbReference type="Google" id="ProtNLM"/>
    </source>
</evidence>
<keyword evidence="3" id="KW-1185">Reference proteome</keyword>
<name>A0ABN3SB37_9ACTN</name>
<proteinExistence type="predicted"/>
<sequence>MRVAAGLDRGPDGGAHVSPQTPAPRRGSRRIGDLMSNLIAIAYPDVETATRVRDRLLDMQREKLITLADAAVAEKKPDGKIKLHQLRSTVGGGAAAGSLWGGLIGLLFLAPLLGMAVGAAAGAAGGAATDIGVDDSFMRDLGQRMQPGSATLFLLVVQSTPDKVIAEVAPYGGEIIQTSLSAEAEASLRESVEAARSAAAAR</sequence>
<protein>
    <recommendedName>
        <fullName evidence="4">DUF1269 domain-containing protein</fullName>
    </recommendedName>
</protein>
<dbReference type="EMBL" id="BAAATE010000014">
    <property type="protein sequence ID" value="GAA2672676.1"/>
    <property type="molecule type" value="Genomic_DNA"/>
</dbReference>
<evidence type="ECO:0000313" key="3">
    <source>
        <dbReference type="Proteomes" id="UP001501666"/>
    </source>
</evidence>
<evidence type="ECO:0000313" key="2">
    <source>
        <dbReference type="EMBL" id="GAA2672676.1"/>
    </source>
</evidence>
<dbReference type="Proteomes" id="UP001501666">
    <property type="component" value="Unassembled WGS sequence"/>
</dbReference>
<evidence type="ECO:0000256" key="1">
    <source>
        <dbReference type="SAM" id="MobiDB-lite"/>
    </source>
</evidence>
<gene>
    <name evidence="2" type="ORF">GCM10010412_052830</name>
</gene>
<dbReference type="Pfam" id="PF06897">
    <property type="entry name" value="DUF1269"/>
    <property type="match status" value="1"/>
</dbReference>
<comment type="caution">
    <text evidence="2">The sequence shown here is derived from an EMBL/GenBank/DDBJ whole genome shotgun (WGS) entry which is preliminary data.</text>
</comment>